<dbReference type="InterPro" id="IPR020095">
    <property type="entry name" value="PsdUridine_synth_TruA_C"/>
</dbReference>
<evidence type="ECO:0000313" key="9">
    <source>
        <dbReference type="EMBL" id="KPJ69860.1"/>
    </source>
</evidence>
<dbReference type="GO" id="GO:0003723">
    <property type="term" value="F:RNA binding"/>
    <property type="evidence" value="ECO:0007669"/>
    <property type="project" value="InterPro"/>
</dbReference>
<dbReference type="GO" id="GO:0031119">
    <property type="term" value="P:tRNA pseudouridine synthesis"/>
    <property type="evidence" value="ECO:0007669"/>
    <property type="project" value="UniProtKB-UniRule"/>
</dbReference>
<evidence type="ECO:0000256" key="7">
    <source>
        <dbReference type="RuleBase" id="RU003792"/>
    </source>
</evidence>
<comment type="function">
    <text evidence="4">Formation of pseudouridine at positions 38, 39 and 40 in the anticodon stem and loop of transfer RNAs.</text>
</comment>
<name>A0A0S7Y5G9_UNCSA</name>
<evidence type="ECO:0000256" key="1">
    <source>
        <dbReference type="ARBA" id="ARBA00009375"/>
    </source>
</evidence>
<evidence type="ECO:0000256" key="2">
    <source>
        <dbReference type="ARBA" id="ARBA00022694"/>
    </source>
</evidence>
<dbReference type="PATRIC" id="fig|1703775.3.peg.2786"/>
<proteinExistence type="inferred from homology"/>
<dbReference type="PANTHER" id="PTHR11142">
    <property type="entry name" value="PSEUDOURIDYLATE SYNTHASE"/>
    <property type="match status" value="1"/>
</dbReference>
<dbReference type="GO" id="GO:0160147">
    <property type="term" value="F:tRNA pseudouridine(38-40) synthase activity"/>
    <property type="evidence" value="ECO:0007669"/>
    <property type="project" value="UniProtKB-EC"/>
</dbReference>
<evidence type="ECO:0000256" key="4">
    <source>
        <dbReference type="HAMAP-Rule" id="MF_00171"/>
    </source>
</evidence>
<dbReference type="SUPFAM" id="SSF55120">
    <property type="entry name" value="Pseudouridine synthase"/>
    <property type="match status" value="1"/>
</dbReference>
<gene>
    <name evidence="4" type="primary">truA</name>
    <name evidence="9" type="ORF">AMJ44_02000</name>
</gene>
<feature type="domain" description="Pseudouridine synthase I TruA alpha/beta" evidence="8">
    <location>
        <begin position="12"/>
        <end position="107"/>
    </location>
</feature>
<dbReference type="EC" id="5.4.99.12" evidence="4"/>
<comment type="catalytic activity">
    <reaction evidence="4 7">
        <text>uridine(38/39/40) in tRNA = pseudouridine(38/39/40) in tRNA</text>
        <dbReference type="Rhea" id="RHEA:22376"/>
        <dbReference type="Rhea" id="RHEA-COMP:10085"/>
        <dbReference type="Rhea" id="RHEA-COMP:10087"/>
        <dbReference type="ChEBI" id="CHEBI:65314"/>
        <dbReference type="ChEBI" id="CHEBI:65315"/>
        <dbReference type="EC" id="5.4.99.12"/>
    </reaction>
</comment>
<feature type="domain" description="Pseudouridine synthase I TruA alpha/beta" evidence="8">
    <location>
        <begin position="146"/>
        <end position="256"/>
    </location>
</feature>
<sequence length="256" mass="29106">MEIVRNIKLTLAYDGTNFCGFELQPHKRSIRGEIEKALFKVFRTHPKIINASRTDAGVHALSQVINFKLKSSIPTSKIAKALNSCLPEEIRVIKAQEQAQGFHARYSPKTKQYEYLIFNGQNLPPFYRKLVWQVKPKLDLAAMRKAAKILQGKHDFSSFCASGSDDKNFVRTMHKISIRKRNINIWDSCQLSTVGCKFEGNGFLYKMVRNMVGTLVEVGLGKRKPRDVKQILYAKDRKKAGRTAPAQGLCLINVNY</sequence>
<comment type="caution">
    <text evidence="9">The sequence shown here is derived from an EMBL/GenBank/DDBJ whole genome shotgun (WGS) entry which is preliminary data.</text>
</comment>
<reference evidence="9 10" key="1">
    <citation type="journal article" date="2015" name="Microbiome">
        <title>Genomic resolution of linkages in carbon, nitrogen, and sulfur cycling among widespread estuary sediment bacteria.</title>
        <authorList>
            <person name="Baker B.J."/>
            <person name="Lazar C.S."/>
            <person name="Teske A.P."/>
            <person name="Dick G.J."/>
        </authorList>
    </citation>
    <scope>NUCLEOTIDE SEQUENCE [LARGE SCALE GENOMIC DNA]</scope>
    <source>
        <strain evidence="9">DG_54_3</strain>
    </source>
</reference>
<evidence type="ECO:0000256" key="5">
    <source>
        <dbReference type="PIRSR" id="PIRSR001430-1"/>
    </source>
</evidence>
<feature type="active site" description="Nucleophile" evidence="4 5">
    <location>
        <position position="55"/>
    </location>
</feature>
<dbReference type="AlphaFoldDB" id="A0A0S7Y5G9"/>
<dbReference type="FunFam" id="3.30.70.580:FF:000001">
    <property type="entry name" value="tRNA pseudouridine synthase A"/>
    <property type="match status" value="1"/>
</dbReference>
<dbReference type="EMBL" id="LIZX01000012">
    <property type="protein sequence ID" value="KPJ69860.1"/>
    <property type="molecule type" value="Genomic_DNA"/>
</dbReference>
<evidence type="ECO:0000256" key="6">
    <source>
        <dbReference type="PIRSR" id="PIRSR001430-2"/>
    </source>
</evidence>
<dbReference type="NCBIfam" id="TIGR00071">
    <property type="entry name" value="hisT_truA"/>
    <property type="match status" value="1"/>
</dbReference>
<feature type="binding site" evidence="4 6">
    <location>
        <position position="113"/>
    </location>
    <ligand>
        <name>substrate</name>
    </ligand>
</feature>
<dbReference type="Pfam" id="PF01416">
    <property type="entry name" value="PseudoU_synth_1"/>
    <property type="match status" value="2"/>
</dbReference>
<dbReference type="PIRSF" id="PIRSF001430">
    <property type="entry name" value="tRNA_psdUrid_synth"/>
    <property type="match status" value="1"/>
</dbReference>
<evidence type="ECO:0000313" key="10">
    <source>
        <dbReference type="Proteomes" id="UP000051861"/>
    </source>
</evidence>
<keyword evidence="2 4" id="KW-0819">tRNA processing</keyword>
<dbReference type="InterPro" id="IPR001406">
    <property type="entry name" value="PsdUridine_synth_TruA"/>
</dbReference>
<dbReference type="InterPro" id="IPR020103">
    <property type="entry name" value="PsdUridine_synth_cat_dom_sf"/>
</dbReference>
<dbReference type="Gene3D" id="3.30.70.580">
    <property type="entry name" value="Pseudouridine synthase I, catalytic domain, N-terminal subdomain"/>
    <property type="match status" value="1"/>
</dbReference>
<organism evidence="9 10">
    <name type="scientific">candidate division WOR-1 bacterium DG_54_3</name>
    <dbReference type="NCBI Taxonomy" id="1703775"/>
    <lineage>
        <taxon>Bacteria</taxon>
        <taxon>Bacillati</taxon>
        <taxon>Saganbacteria</taxon>
    </lineage>
</organism>
<dbReference type="Gene3D" id="3.30.70.660">
    <property type="entry name" value="Pseudouridine synthase I, catalytic domain, C-terminal subdomain"/>
    <property type="match status" value="1"/>
</dbReference>
<accession>A0A0S7Y5G9</accession>
<evidence type="ECO:0000256" key="3">
    <source>
        <dbReference type="ARBA" id="ARBA00023235"/>
    </source>
</evidence>
<protein>
    <recommendedName>
        <fullName evidence="4">tRNA pseudouridine synthase A</fullName>
        <ecNumber evidence="4">5.4.99.12</ecNumber>
    </recommendedName>
    <alternativeName>
        <fullName evidence="4">tRNA pseudouridine(38-40) synthase</fullName>
    </alternativeName>
    <alternativeName>
        <fullName evidence="4">tRNA pseudouridylate synthase I</fullName>
    </alternativeName>
    <alternativeName>
        <fullName evidence="4">tRNA-uridine isomerase I</fullName>
    </alternativeName>
</protein>
<dbReference type="PANTHER" id="PTHR11142:SF0">
    <property type="entry name" value="TRNA PSEUDOURIDINE SYNTHASE-LIKE 1"/>
    <property type="match status" value="1"/>
</dbReference>
<comment type="subunit">
    <text evidence="4">Homodimer.</text>
</comment>
<dbReference type="CDD" id="cd02570">
    <property type="entry name" value="PseudoU_synth_EcTruA"/>
    <property type="match status" value="1"/>
</dbReference>
<keyword evidence="3 4" id="KW-0413">Isomerase</keyword>
<dbReference type="InterPro" id="IPR020094">
    <property type="entry name" value="TruA/RsuA/RluB/E/F_N"/>
</dbReference>
<dbReference type="InterPro" id="IPR020097">
    <property type="entry name" value="PsdUridine_synth_TruA_a/b_dom"/>
</dbReference>
<dbReference type="Proteomes" id="UP000051861">
    <property type="component" value="Unassembled WGS sequence"/>
</dbReference>
<dbReference type="HAMAP" id="MF_00171">
    <property type="entry name" value="TruA"/>
    <property type="match status" value="1"/>
</dbReference>
<comment type="similarity">
    <text evidence="1 4 7">Belongs to the tRNA pseudouridine synthase TruA family.</text>
</comment>
<comment type="caution">
    <text evidence="4">Lacks conserved residue(s) required for the propagation of feature annotation.</text>
</comment>
<evidence type="ECO:0000259" key="8">
    <source>
        <dbReference type="Pfam" id="PF01416"/>
    </source>
</evidence>